<dbReference type="OrthoDB" id="1936908at2759"/>
<evidence type="ECO:0000313" key="3">
    <source>
        <dbReference type="Proteomes" id="UP001165121"/>
    </source>
</evidence>
<sequence length="344" mass="38603">MYVAREDCLHLADPEWESLQRLATVIGEAALVTMLHTLSPTEQHGVALGFIMKEQHIAAARATVSTPSTPRVESLNFHVNSNEEERANLSSVDSSRLTLPLRLDILSTRCRRFRSPCHALAGEQGVGRTDVDSLILRALAHGDVDLLRRRARSPPAEPLVPRGQHRDHFEDDRSADGESQLPVVSPIQKGQGMGQWQARCRPKRVPHSGESPERPPTRFDPRQEESRMRAAFFALHQGKMSMRDYVQKTHHLVSFMVTNPDVTNPDDVASQVHVFIFGMREDMTRYCFTRAEPSSLETASALALREDYTIASFYARAITSDARASTPEHMEIDAIEAESRSWST</sequence>
<feature type="compositionally biased region" description="Basic and acidic residues" evidence="1">
    <location>
        <begin position="210"/>
        <end position="224"/>
    </location>
</feature>
<dbReference type="Proteomes" id="UP001165121">
    <property type="component" value="Unassembled WGS sequence"/>
</dbReference>
<feature type="region of interest" description="Disordered" evidence="1">
    <location>
        <begin position="149"/>
        <end position="224"/>
    </location>
</feature>
<gene>
    <name evidence="2" type="ORF">Pfra01_000976400</name>
</gene>
<organism evidence="2 3">
    <name type="scientific">Phytophthora fragariaefolia</name>
    <dbReference type="NCBI Taxonomy" id="1490495"/>
    <lineage>
        <taxon>Eukaryota</taxon>
        <taxon>Sar</taxon>
        <taxon>Stramenopiles</taxon>
        <taxon>Oomycota</taxon>
        <taxon>Peronosporomycetes</taxon>
        <taxon>Peronosporales</taxon>
        <taxon>Peronosporaceae</taxon>
        <taxon>Phytophthora</taxon>
    </lineage>
</organism>
<dbReference type="AlphaFoldDB" id="A0A9W7CMJ8"/>
<protein>
    <submittedName>
        <fullName evidence="2">Unnamed protein product</fullName>
    </submittedName>
</protein>
<evidence type="ECO:0000313" key="2">
    <source>
        <dbReference type="EMBL" id="GMF36115.1"/>
    </source>
</evidence>
<dbReference type="EMBL" id="BSXT01000911">
    <property type="protein sequence ID" value="GMF36115.1"/>
    <property type="molecule type" value="Genomic_DNA"/>
</dbReference>
<evidence type="ECO:0000256" key="1">
    <source>
        <dbReference type="SAM" id="MobiDB-lite"/>
    </source>
</evidence>
<feature type="compositionally biased region" description="Basic and acidic residues" evidence="1">
    <location>
        <begin position="164"/>
        <end position="176"/>
    </location>
</feature>
<keyword evidence="3" id="KW-1185">Reference proteome</keyword>
<comment type="caution">
    <text evidence="2">The sequence shown here is derived from an EMBL/GenBank/DDBJ whole genome shotgun (WGS) entry which is preliminary data.</text>
</comment>
<reference evidence="2" key="1">
    <citation type="submission" date="2023-04" db="EMBL/GenBank/DDBJ databases">
        <title>Phytophthora fragariaefolia NBRC 109709.</title>
        <authorList>
            <person name="Ichikawa N."/>
            <person name="Sato H."/>
            <person name="Tonouchi N."/>
        </authorList>
    </citation>
    <scope>NUCLEOTIDE SEQUENCE</scope>
    <source>
        <strain evidence="2">NBRC 109709</strain>
    </source>
</reference>
<accession>A0A9W7CMJ8</accession>
<proteinExistence type="predicted"/>
<name>A0A9W7CMJ8_9STRA</name>